<evidence type="ECO:0000313" key="1">
    <source>
        <dbReference type="EMBL" id="MUK90168.1"/>
    </source>
</evidence>
<comment type="caution">
    <text evidence="1">The sequence shown here is derived from an EMBL/GenBank/DDBJ whole genome shotgun (WGS) entry which is preliminary data.</text>
</comment>
<reference evidence="1 2" key="1">
    <citation type="submission" date="2019-11" db="EMBL/GenBank/DDBJ databases">
        <authorList>
            <person name="Li X."/>
        </authorList>
    </citation>
    <scope>NUCLEOTIDE SEQUENCE [LARGE SCALE GENOMIC DNA]</scope>
    <source>
        <strain evidence="1 2">L9</strain>
    </source>
</reference>
<organism evidence="1 2">
    <name type="scientific">Ornithinibacillus caprae</name>
    <dbReference type="NCBI Taxonomy" id="2678566"/>
    <lineage>
        <taxon>Bacteria</taxon>
        <taxon>Bacillati</taxon>
        <taxon>Bacillota</taxon>
        <taxon>Bacilli</taxon>
        <taxon>Bacillales</taxon>
        <taxon>Bacillaceae</taxon>
        <taxon>Ornithinibacillus</taxon>
    </lineage>
</organism>
<dbReference type="RefSeq" id="WP_155670709.1">
    <property type="nucleotide sequence ID" value="NZ_WOCA01000018.1"/>
</dbReference>
<protein>
    <recommendedName>
        <fullName evidence="3">Lipoprotein</fullName>
    </recommendedName>
</protein>
<accession>A0A6N8FR32</accession>
<dbReference type="AlphaFoldDB" id="A0A6N8FR32"/>
<gene>
    <name evidence="1" type="ORF">GMD78_17485</name>
</gene>
<dbReference type="EMBL" id="WOCA01000018">
    <property type="protein sequence ID" value="MUK90168.1"/>
    <property type="molecule type" value="Genomic_DNA"/>
</dbReference>
<keyword evidence="2" id="KW-1185">Reference proteome</keyword>
<name>A0A6N8FR32_9BACI</name>
<evidence type="ECO:0000313" key="2">
    <source>
        <dbReference type="Proteomes" id="UP000469125"/>
    </source>
</evidence>
<evidence type="ECO:0008006" key="3">
    <source>
        <dbReference type="Google" id="ProtNLM"/>
    </source>
</evidence>
<sequence length="162" mass="18339">MKKKLLIIVSIFTTLTIVTGCSSSKNEEGQYAEGISIEEVQEYDSYLQEALQTANSLMSTYNNSLDGLYTGDTSNGQFAKVLKDNVIESSRELVKLVEPYDVNPNFFEINQSLSNLINKQHQLFLDSVDMANQDKVNKDNLKKQVSSIKDEQAIIINNWKQF</sequence>
<dbReference type="Proteomes" id="UP000469125">
    <property type="component" value="Unassembled WGS sequence"/>
</dbReference>
<proteinExistence type="predicted"/>
<dbReference type="PROSITE" id="PS51257">
    <property type="entry name" value="PROKAR_LIPOPROTEIN"/>
    <property type="match status" value="1"/>
</dbReference>